<dbReference type="Proteomes" id="UP000190837">
    <property type="component" value="Unassembled WGS sequence"/>
</dbReference>
<accession>A0A1C3H4L0</accession>
<dbReference type="Pfam" id="PF09346">
    <property type="entry name" value="SMI1_KNR4"/>
    <property type="match status" value="2"/>
</dbReference>
<dbReference type="PANTHER" id="PTHR47432:SF1">
    <property type="entry name" value="CELL WALL ASSEMBLY REGULATOR SMI1"/>
    <property type="match status" value="1"/>
</dbReference>
<dbReference type="InterPro" id="IPR037883">
    <property type="entry name" value="Knr4/Smi1-like_sf"/>
</dbReference>
<proteinExistence type="predicted"/>
<name>A0A1C3H4L0_9GAMM</name>
<protein>
    <submittedName>
        <fullName evidence="3">Ankyrin repeats containing protein</fullName>
    </submittedName>
</protein>
<dbReference type="InterPro" id="IPR020941">
    <property type="entry name" value="SUFU-like_domain"/>
</dbReference>
<feature type="domain" description="Knr4/Smi1-like" evidence="2">
    <location>
        <begin position="37"/>
        <end position="181"/>
    </location>
</feature>
<dbReference type="EMBL" id="FKLO01000045">
    <property type="protein sequence ID" value="SAM64315.1"/>
    <property type="molecule type" value="Genomic_DNA"/>
</dbReference>
<feature type="compositionally biased region" description="Basic and acidic residues" evidence="1">
    <location>
        <begin position="276"/>
        <end position="291"/>
    </location>
</feature>
<gene>
    <name evidence="3" type="ORF">CHUV0807_1220</name>
</gene>
<organism evidence="3 4">
    <name type="scientific">Cardiobacterium hominis</name>
    <dbReference type="NCBI Taxonomy" id="2718"/>
    <lineage>
        <taxon>Bacteria</taxon>
        <taxon>Pseudomonadati</taxon>
        <taxon>Pseudomonadota</taxon>
        <taxon>Gammaproteobacteria</taxon>
        <taxon>Cardiobacteriales</taxon>
        <taxon>Cardiobacteriaceae</taxon>
        <taxon>Cardiobacterium</taxon>
    </lineage>
</organism>
<feature type="region of interest" description="Disordered" evidence="1">
    <location>
        <begin position="276"/>
        <end position="298"/>
    </location>
</feature>
<dbReference type="AlphaFoldDB" id="A0A1C3H4L0"/>
<dbReference type="PANTHER" id="PTHR47432">
    <property type="entry name" value="CELL WALL ASSEMBLY REGULATOR SMI1"/>
    <property type="match status" value="1"/>
</dbReference>
<reference evidence="4" key="1">
    <citation type="submission" date="2016-04" db="EMBL/GenBank/DDBJ databases">
        <authorList>
            <person name="Tagini F."/>
        </authorList>
    </citation>
    <scope>NUCLEOTIDE SEQUENCE [LARGE SCALE GENOMIC DNA]</scope>
    <source>
        <strain evidence="4">CHUV0807</strain>
    </source>
</reference>
<sequence length="585" mass="66654">MPGENQNPDNPMDIAEKLKQYLETLAIRGLSGALNPGATEADLKNFESEHGIRLPETLADVYRAFNGQIHDRIPPGEPRWLALDEIYGKQQEWREFCETYYGNHWPQVRLPRIDAEGKAKNTLYNPFWIPFMADNEGFYCLDYDPEPNGNSGQVLYAQINTEPENSDIIHLEDSFSQWFDNHAHALTANRRAVGLTTLLDEYLAWQKANPALPLNPPANPNDIRITEHLHGIRFPANLKKIWNIYNGYSAQTAEGERWIGHHDISAVQQEWQHKLQERLGSDPESTPRPDADESPQTQPNYIHPLWLPIYQSGDILIALDYAPGEEGSEGQPLVIYNTADYEILAEYDTFDEWLYTYLSYQLYPEDDLPAHISAASASYRQEIIAHIEKHLGPISATFRREDSDSPVDLLWLRPSANRPYHTLVTLGLSDRPMDIPDSVPQKTMGERAELMIMLPPEWNISPDNLNSEQGYWPIAWLTMLADFARTPGNWLGTGYVFPNGDPMTEIADTPFSGVLVLPPFVSHPHEYYAFHSRDGTRLNLYALIPLYPGEIDLKSEQGLDVLLEHFDKTGINSEVVDIHRKDSSR</sequence>
<dbReference type="Pfam" id="PF05076">
    <property type="entry name" value="SUFU"/>
    <property type="match status" value="1"/>
</dbReference>
<evidence type="ECO:0000259" key="2">
    <source>
        <dbReference type="SMART" id="SM00860"/>
    </source>
</evidence>
<dbReference type="RefSeq" id="WP_079540493.1">
    <property type="nucleotide sequence ID" value="NZ_FKLO01000045.1"/>
</dbReference>
<dbReference type="InterPro" id="IPR018958">
    <property type="entry name" value="Knr4/Smi1-like_dom"/>
</dbReference>
<evidence type="ECO:0000256" key="1">
    <source>
        <dbReference type="SAM" id="MobiDB-lite"/>
    </source>
</evidence>
<dbReference type="Gene3D" id="3.40.1580.10">
    <property type="entry name" value="SMI1/KNR4-like"/>
    <property type="match status" value="2"/>
</dbReference>
<evidence type="ECO:0000313" key="4">
    <source>
        <dbReference type="Proteomes" id="UP000190837"/>
    </source>
</evidence>
<feature type="domain" description="Knr4/Smi1-like" evidence="2">
    <location>
        <begin position="217"/>
        <end position="356"/>
    </location>
</feature>
<dbReference type="SUPFAM" id="SSF160631">
    <property type="entry name" value="SMI1/KNR4-like"/>
    <property type="match status" value="2"/>
</dbReference>
<evidence type="ECO:0000313" key="3">
    <source>
        <dbReference type="EMBL" id="SAM64315.1"/>
    </source>
</evidence>
<dbReference type="InterPro" id="IPR051873">
    <property type="entry name" value="KNR4/SMI1_regulator"/>
</dbReference>
<dbReference type="SMART" id="SM00860">
    <property type="entry name" value="SMI1_KNR4"/>
    <property type="match status" value="2"/>
</dbReference>